<keyword evidence="8 9" id="KW-0862">Zinc</keyword>
<dbReference type="Proteomes" id="UP000054653">
    <property type="component" value="Unassembled WGS sequence"/>
</dbReference>
<dbReference type="PANTHER" id="PTHR10127:SF850">
    <property type="entry name" value="METALLOENDOPEPTIDASE"/>
    <property type="match status" value="1"/>
</dbReference>
<evidence type="ECO:0000313" key="12">
    <source>
        <dbReference type="EMBL" id="KRY57972.1"/>
    </source>
</evidence>
<evidence type="ECO:0000256" key="2">
    <source>
        <dbReference type="ARBA" id="ARBA00022670"/>
    </source>
</evidence>
<keyword evidence="8 9" id="KW-0479">Metal-binding</keyword>
<comment type="caution">
    <text evidence="7">Lacks conserved residue(s) required for the propagation of feature annotation.</text>
</comment>
<evidence type="ECO:0000256" key="5">
    <source>
        <dbReference type="ARBA" id="ARBA00023145"/>
    </source>
</evidence>
<keyword evidence="6" id="KW-1015">Disulfide bond</keyword>
<organism evidence="12 13">
    <name type="scientific">Trichinella britovi</name>
    <name type="common">Parasitic roundworm</name>
    <dbReference type="NCBI Taxonomy" id="45882"/>
    <lineage>
        <taxon>Eukaryota</taxon>
        <taxon>Metazoa</taxon>
        <taxon>Ecdysozoa</taxon>
        <taxon>Nematoda</taxon>
        <taxon>Enoplea</taxon>
        <taxon>Dorylaimia</taxon>
        <taxon>Trichinellida</taxon>
        <taxon>Trichinellidae</taxon>
        <taxon>Trichinella</taxon>
    </lineage>
</organism>
<feature type="domain" description="ShKT" evidence="10">
    <location>
        <begin position="337"/>
        <end position="372"/>
    </location>
</feature>
<comment type="cofactor">
    <cofactor evidence="8 9">
        <name>Zn(2+)</name>
        <dbReference type="ChEBI" id="CHEBI:29105"/>
    </cofactor>
    <text evidence="8 9">Binds 1 zinc ion per subunit.</text>
</comment>
<protein>
    <recommendedName>
        <fullName evidence="9">Metalloendopeptidase</fullName>
        <ecNumber evidence="9">3.4.24.-</ecNumber>
    </recommendedName>
</protein>
<feature type="active site" evidence="8">
    <location>
        <position position="191"/>
    </location>
</feature>
<dbReference type="AlphaFoldDB" id="A0A0V1D9A8"/>
<keyword evidence="4 8" id="KW-0482">Metalloprotease</keyword>
<evidence type="ECO:0000259" key="11">
    <source>
        <dbReference type="PROSITE" id="PS51864"/>
    </source>
</evidence>
<evidence type="ECO:0000313" key="13">
    <source>
        <dbReference type="Proteomes" id="UP000054653"/>
    </source>
</evidence>
<feature type="binding site" evidence="8">
    <location>
        <position position="194"/>
    </location>
    <ligand>
        <name>Zn(2+)</name>
        <dbReference type="ChEBI" id="CHEBI:29105"/>
        <note>catalytic</note>
    </ligand>
</feature>
<keyword evidence="3 8" id="KW-0378">Hydrolase</keyword>
<dbReference type="InterPro" id="IPR024079">
    <property type="entry name" value="MetalloPept_cat_dom_sf"/>
</dbReference>
<accession>A0A0V1D9A8</accession>
<reference evidence="12 13" key="1">
    <citation type="submission" date="2015-01" db="EMBL/GenBank/DDBJ databases">
        <title>Evolution of Trichinella species and genotypes.</title>
        <authorList>
            <person name="Korhonen P.K."/>
            <person name="Edoardo P."/>
            <person name="Giuseppe L.R."/>
            <person name="Gasser R.B."/>
        </authorList>
    </citation>
    <scope>NUCLEOTIDE SEQUENCE [LARGE SCALE GENOMIC DNA]</scope>
    <source>
        <strain evidence="12">ISS120</strain>
    </source>
</reference>
<evidence type="ECO:0000256" key="1">
    <source>
        <dbReference type="ARBA" id="ARBA00002657"/>
    </source>
</evidence>
<feature type="binding site" evidence="8">
    <location>
        <position position="190"/>
    </location>
    <ligand>
        <name>Zn(2+)</name>
        <dbReference type="ChEBI" id="CHEBI:29105"/>
        <note>catalytic</note>
    </ligand>
</feature>
<dbReference type="SUPFAM" id="SSF55486">
    <property type="entry name" value="Metalloproteases ('zincins'), catalytic domain"/>
    <property type="match status" value="1"/>
</dbReference>
<dbReference type="GO" id="GO:0006508">
    <property type="term" value="P:proteolysis"/>
    <property type="evidence" value="ECO:0007669"/>
    <property type="project" value="UniProtKB-KW"/>
</dbReference>
<evidence type="ECO:0000256" key="6">
    <source>
        <dbReference type="ARBA" id="ARBA00023157"/>
    </source>
</evidence>
<gene>
    <name evidence="12" type="primary">nas-13</name>
    <name evidence="12" type="ORF">T03_12323</name>
</gene>
<dbReference type="SMART" id="SM00235">
    <property type="entry name" value="ZnMc"/>
    <property type="match status" value="1"/>
</dbReference>
<dbReference type="PROSITE" id="PS51670">
    <property type="entry name" value="SHKT"/>
    <property type="match status" value="1"/>
</dbReference>
<dbReference type="OMA" id="TAWAIND"/>
<dbReference type="PRINTS" id="PR00480">
    <property type="entry name" value="ASTACIN"/>
</dbReference>
<evidence type="ECO:0000259" key="10">
    <source>
        <dbReference type="PROSITE" id="PS51670"/>
    </source>
</evidence>
<dbReference type="PROSITE" id="PS51864">
    <property type="entry name" value="ASTACIN"/>
    <property type="match status" value="1"/>
</dbReference>
<dbReference type="PANTHER" id="PTHR10127">
    <property type="entry name" value="DISCOIDIN, CUB, EGF, LAMININ , AND ZINC METALLOPROTEASE DOMAIN CONTAINING"/>
    <property type="match status" value="1"/>
</dbReference>
<feature type="binding site" evidence="8">
    <location>
        <position position="200"/>
    </location>
    <ligand>
        <name>Zn(2+)</name>
        <dbReference type="ChEBI" id="CHEBI:29105"/>
        <note>catalytic</note>
    </ligand>
</feature>
<dbReference type="InterPro" id="IPR034035">
    <property type="entry name" value="Astacin-like_dom"/>
</dbReference>
<evidence type="ECO:0000256" key="3">
    <source>
        <dbReference type="ARBA" id="ARBA00022801"/>
    </source>
</evidence>
<dbReference type="CDD" id="cd04280">
    <property type="entry name" value="ZnMc_astacin_like"/>
    <property type="match status" value="1"/>
</dbReference>
<feature type="domain" description="Peptidase M12A" evidence="11">
    <location>
        <begin position="96"/>
        <end position="292"/>
    </location>
</feature>
<comment type="caution">
    <text evidence="12">The sequence shown here is derived from an EMBL/GenBank/DDBJ whole genome shotgun (WGS) entry which is preliminary data.</text>
</comment>
<keyword evidence="5" id="KW-0865">Zymogen</keyword>
<dbReference type="EMBL" id="JYDI01000025">
    <property type="protein sequence ID" value="KRY57972.1"/>
    <property type="molecule type" value="Genomic_DNA"/>
</dbReference>
<proteinExistence type="predicted"/>
<dbReference type="InterPro" id="IPR003582">
    <property type="entry name" value="ShKT_dom"/>
</dbReference>
<dbReference type="InterPro" id="IPR001506">
    <property type="entry name" value="Peptidase_M12A"/>
</dbReference>
<dbReference type="Pfam" id="PF01549">
    <property type="entry name" value="ShK"/>
    <property type="match status" value="1"/>
</dbReference>
<keyword evidence="2 8" id="KW-0645">Protease</keyword>
<dbReference type="GO" id="GO:0004222">
    <property type="term" value="F:metalloendopeptidase activity"/>
    <property type="evidence" value="ECO:0007669"/>
    <property type="project" value="UniProtKB-UniRule"/>
</dbReference>
<dbReference type="Gene3D" id="3.40.390.10">
    <property type="entry name" value="Collagenase (Catalytic Domain)"/>
    <property type="match status" value="1"/>
</dbReference>
<sequence length="430" mass="50363">MIGVYFSKQLIQGYARDFSIALQCKHYCILRYYMMPNSNAFLLTILATSFFLSNKGTLSEKPTLFELTNNGHDFFEGDIKRLLDNSPKEMNLLTRNAKKDIQSRWPNKMVLYYFDKVYIDDKKMKMFQEVIDELQKNTCLKFKRLKKRSKNHLFITDLKGCWSYVGFHPIQGGQSLSLGKRCWRPDVIRHELMHTLGFYHEHSRYDRDHHVNIFYENIKPAYWPEYAIRLPSEAELLTPYDYNSIMHYESTAWAINDKKPTMVAKVEGVQIGPKKTFSSNDFTKINLLYNCTDFLHFADHADQEISAPDESAINPWTLRPHFSLSTWKIDCKKEQNCNDEDPINCPIMAINGWCEKLPGKLMLHCQRSCCNCFKDRCMDTSDGYYWNMHCLALNFIKKSSNRKIPNTQDCHSDATSTLRKLYCPKTCGLC</sequence>
<dbReference type="GO" id="GO:0008270">
    <property type="term" value="F:zinc ion binding"/>
    <property type="evidence" value="ECO:0007669"/>
    <property type="project" value="UniProtKB-UniRule"/>
</dbReference>
<dbReference type="EC" id="3.4.24.-" evidence="9"/>
<name>A0A0V1D9A8_TRIBR</name>
<dbReference type="Pfam" id="PF01400">
    <property type="entry name" value="Astacin"/>
    <property type="match status" value="1"/>
</dbReference>
<evidence type="ECO:0000256" key="9">
    <source>
        <dbReference type="RuleBase" id="RU361183"/>
    </source>
</evidence>
<evidence type="ECO:0000256" key="4">
    <source>
        <dbReference type="ARBA" id="ARBA00023049"/>
    </source>
</evidence>
<keyword evidence="13" id="KW-1185">Reference proteome</keyword>
<evidence type="ECO:0000256" key="7">
    <source>
        <dbReference type="PROSITE-ProRule" id="PRU01005"/>
    </source>
</evidence>
<comment type="function">
    <text evidence="1">Metalloprotease.</text>
</comment>
<evidence type="ECO:0000256" key="8">
    <source>
        <dbReference type="PROSITE-ProRule" id="PRU01211"/>
    </source>
</evidence>
<dbReference type="InterPro" id="IPR006026">
    <property type="entry name" value="Peptidase_Metallo"/>
</dbReference>